<dbReference type="Proteomes" id="UP000009182">
    <property type="component" value="Chromosome"/>
</dbReference>
<dbReference type="AlphaFoldDB" id="A0A454A3D3"/>
<organism evidence="1 2">
    <name type="scientific">Escherichia coli O6:K15:H31 (strain 536 / UPEC)</name>
    <dbReference type="NCBI Taxonomy" id="362663"/>
    <lineage>
        <taxon>Bacteria</taxon>
        <taxon>Pseudomonadati</taxon>
        <taxon>Pseudomonadota</taxon>
        <taxon>Gammaproteobacteria</taxon>
        <taxon>Enterobacterales</taxon>
        <taxon>Enterobacteriaceae</taxon>
        <taxon>Escherichia</taxon>
    </lineage>
</organism>
<gene>
    <name evidence="1" type="ordered locus">ECP_1196</name>
</gene>
<sequence>MIFNDKNHFVVFLLAKINFIQPFDFIDVRFYFGERFSLPFISKLQVYILLTSQYM</sequence>
<name>A0A454A3D3_ECOL5</name>
<evidence type="ECO:0000313" key="1">
    <source>
        <dbReference type="EMBL" id="ABG69207.1"/>
    </source>
</evidence>
<protein>
    <submittedName>
        <fullName evidence="1">Uncharacterized protein</fullName>
    </submittedName>
</protein>
<dbReference type="EMBL" id="CP000247">
    <property type="protein sequence ID" value="ABG69207.1"/>
    <property type="molecule type" value="Genomic_DNA"/>
</dbReference>
<reference evidence="1 2" key="1">
    <citation type="journal article" date="2006" name="Mol. Microbiol.">
        <title>Role of pathogenicity island-associated integrases in the genome plasticity of uropathogenic Escherichia coli strain 536.</title>
        <authorList>
            <person name="Hochhut B."/>
            <person name="Wilde C."/>
            <person name="Balling G."/>
            <person name="Middendorf B."/>
            <person name="Dobrindt U."/>
            <person name="Brzuszkiewicz E."/>
            <person name="Gottschalk G."/>
            <person name="Carniel E."/>
            <person name="Hacker J."/>
        </authorList>
    </citation>
    <scope>NUCLEOTIDE SEQUENCE [LARGE SCALE GENOMIC DNA]</scope>
    <source>
        <strain evidence="2">536 / UPEC</strain>
    </source>
</reference>
<dbReference type="KEGG" id="ecp:ECP_1196"/>
<evidence type="ECO:0000313" key="2">
    <source>
        <dbReference type="Proteomes" id="UP000009182"/>
    </source>
</evidence>
<proteinExistence type="predicted"/>
<accession>A0A454A3D3</accession>